<dbReference type="AlphaFoldDB" id="A0A9D9I2H3"/>
<comment type="caution">
    <text evidence="1">The sequence shown here is derived from an EMBL/GenBank/DDBJ whole genome shotgun (WGS) entry which is preliminary data.</text>
</comment>
<sequence>MKNKTILFSLIALIACSCHFETHGEYDGAWYSESFIDGYLIPQEIRISDSTKNEFRFEGIYLSGEAKEKIKKKCGDTTYKSMLVSPNDGIVTDFHRIEITSNIDFDSEHKAGELLNDIAMFHGKSAWKFIQAGCPKEQEDILYRYGYWPIDKLASEITGEDLILLHPDFSIQFAKQPENPGTYLINIAFIGDGITIEKDMEMTFGND</sequence>
<gene>
    <name evidence="1" type="ORF">IAB93_01390</name>
</gene>
<accession>A0A9D9I2H3</accession>
<dbReference type="EMBL" id="JADIME010000015">
    <property type="protein sequence ID" value="MBO8464632.1"/>
    <property type="molecule type" value="Genomic_DNA"/>
</dbReference>
<organism evidence="1 2">
    <name type="scientific">Candidatus Merdivivens pullistercoris</name>
    <dbReference type="NCBI Taxonomy" id="2840873"/>
    <lineage>
        <taxon>Bacteria</taxon>
        <taxon>Pseudomonadati</taxon>
        <taxon>Bacteroidota</taxon>
        <taxon>Bacteroidia</taxon>
        <taxon>Bacteroidales</taxon>
        <taxon>Muribaculaceae</taxon>
        <taxon>Muribaculaceae incertae sedis</taxon>
        <taxon>Candidatus Merdivivens</taxon>
    </lineage>
</organism>
<protein>
    <recommendedName>
        <fullName evidence="3">Lipoprotein</fullName>
    </recommendedName>
</protein>
<evidence type="ECO:0000313" key="1">
    <source>
        <dbReference type="EMBL" id="MBO8464632.1"/>
    </source>
</evidence>
<name>A0A9D9I2H3_9BACT</name>
<evidence type="ECO:0008006" key="3">
    <source>
        <dbReference type="Google" id="ProtNLM"/>
    </source>
</evidence>
<dbReference type="Proteomes" id="UP000823597">
    <property type="component" value="Unassembled WGS sequence"/>
</dbReference>
<proteinExistence type="predicted"/>
<dbReference type="PROSITE" id="PS51257">
    <property type="entry name" value="PROKAR_LIPOPROTEIN"/>
    <property type="match status" value="1"/>
</dbReference>
<evidence type="ECO:0000313" key="2">
    <source>
        <dbReference type="Proteomes" id="UP000823597"/>
    </source>
</evidence>
<reference evidence="1" key="2">
    <citation type="journal article" date="2021" name="PeerJ">
        <title>Extensive microbial diversity within the chicken gut microbiome revealed by metagenomics and culture.</title>
        <authorList>
            <person name="Gilroy R."/>
            <person name="Ravi A."/>
            <person name="Getino M."/>
            <person name="Pursley I."/>
            <person name="Horton D.L."/>
            <person name="Alikhan N.F."/>
            <person name="Baker D."/>
            <person name="Gharbi K."/>
            <person name="Hall N."/>
            <person name="Watson M."/>
            <person name="Adriaenssens E.M."/>
            <person name="Foster-Nyarko E."/>
            <person name="Jarju S."/>
            <person name="Secka A."/>
            <person name="Antonio M."/>
            <person name="Oren A."/>
            <person name="Chaudhuri R.R."/>
            <person name="La Ragione R."/>
            <person name="Hildebrand F."/>
            <person name="Pallen M.J."/>
        </authorList>
    </citation>
    <scope>NUCLEOTIDE SEQUENCE</scope>
    <source>
        <strain evidence="1">10037</strain>
    </source>
</reference>
<reference evidence="1" key="1">
    <citation type="submission" date="2020-10" db="EMBL/GenBank/DDBJ databases">
        <authorList>
            <person name="Gilroy R."/>
        </authorList>
    </citation>
    <scope>NUCLEOTIDE SEQUENCE</scope>
    <source>
        <strain evidence="1">10037</strain>
    </source>
</reference>